<dbReference type="InterPro" id="IPR050865">
    <property type="entry name" value="BEACH_Domain"/>
</dbReference>
<organism evidence="2 3">
    <name type="scientific">Aphanomyces astaci</name>
    <name type="common">Crayfish plague agent</name>
    <dbReference type="NCBI Taxonomy" id="112090"/>
    <lineage>
        <taxon>Eukaryota</taxon>
        <taxon>Sar</taxon>
        <taxon>Stramenopiles</taxon>
        <taxon>Oomycota</taxon>
        <taxon>Saprolegniomycetes</taxon>
        <taxon>Saprolegniales</taxon>
        <taxon>Verrucalvaceae</taxon>
        <taxon>Aphanomyces</taxon>
    </lineage>
</organism>
<proteinExistence type="predicted"/>
<dbReference type="EMBL" id="VJMI01003988">
    <property type="protein sequence ID" value="KAF0774336.1"/>
    <property type="molecule type" value="Genomic_DNA"/>
</dbReference>
<dbReference type="Gene3D" id="1.10.1540.10">
    <property type="entry name" value="BEACH domain"/>
    <property type="match status" value="1"/>
</dbReference>
<dbReference type="SMART" id="SM01026">
    <property type="entry name" value="Beach"/>
    <property type="match status" value="1"/>
</dbReference>
<name>A0A6A5APV0_APHAT</name>
<protein>
    <recommendedName>
        <fullName evidence="1">BEACH domain-containing protein</fullName>
    </recommendedName>
</protein>
<gene>
    <name evidence="2" type="ORF">AaE_001964</name>
</gene>
<dbReference type="PROSITE" id="PS50197">
    <property type="entry name" value="BEACH"/>
    <property type="match status" value="1"/>
</dbReference>
<comment type="caution">
    <text evidence="2">The sequence shown here is derived from an EMBL/GenBank/DDBJ whole genome shotgun (WGS) entry which is preliminary data.</text>
</comment>
<dbReference type="InterPro" id="IPR000409">
    <property type="entry name" value="BEACH_dom"/>
</dbReference>
<dbReference type="CDD" id="cd06071">
    <property type="entry name" value="Beach"/>
    <property type="match status" value="1"/>
</dbReference>
<dbReference type="InterPro" id="IPR036372">
    <property type="entry name" value="BEACH_dom_sf"/>
</dbReference>
<dbReference type="PANTHER" id="PTHR13743:SF123">
    <property type="entry name" value="PROTEIN FAN"/>
    <property type="match status" value="1"/>
</dbReference>
<dbReference type="Pfam" id="PF02138">
    <property type="entry name" value="Beach"/>
    <property type="match status" value="1"/>
</dbReference>
<dbReference type="AlphaFoldDB" id="A0A6A5APV0"/>
<reference evidence="2 3" key="1">
    <citation type="submission" date="2019-06" db="EMBL/GenBank/DDBJ databases">
        <title>Genomics analysis of Aphanomyces spp. identifies a new class of oomycete effector associated with host adaptation.</title>
        <authorList>
            <person name="Gaulin E."/>
        </authorList>
    </citation>
    <scope>NUCLEOTIDE SEQUENCE [LARGE SCALE GENOMIC DNA]</scope>
    <source>
        <strain evidence="2 3">E</strain>
    </source>
</reference>
<feature type="non-terminal residue" evidence="2">
    <location>
        <position position="170"/>
    </location>
</feature>
<evidence type="ECO:0000313" key="2">
    <source>
        <dbReference type="EMBL" id="KAF0774336.1"/>
    </source>
</evidence>
<dbReference type="PANTHER" id="PTHR13743">
    <property type="entry name" value="BEIGE/BEACH-RELATED"/>
    <property type="match status" value="1"/>
</dbReference>
<dbReference type="SUPFAM" id="SSF81837">
    <property type="entry name" value="BEACH domain"/>
    <property type="match status" value="1"/>
</dbReference>
<feature type="domain" description="BEACH" evidence="1">
    <location>
        <begin position="1"/>
        <end position="170"/>
    </location>
</feature>
<evidence type="ECO:0000313" key="3">
    <source>
        <dbReference type="Proteomes" id="UP000469452"/>
    </source>
</evidence>
<accession>A0A6A5APV0</accession>
<sequence>MRLQPYASLHKLTQGGSFDLPDRVFNSVRDVWNMCNSSMSEVKELTPEWFSTPAFLRNVHQYDFGTRQDGIKVGDVELPPWAQNDPDQFIRLHRAALESDHVSAHLHEWIDLIFGFQQRGPDALAANNVFYYLTYSGLVDLDSIDDLHLRNAMEQQIAHFGQCPQQLFRT</sequence>
<evidence type="ECO:0000259" key="1">
    <source>
        <dbReference type="PROSITE" id="PS50197"/>
    </source>
</evidence>
<dbReference type="Proteomes" id="UP000469452">
    <property type="component" value="Unassembled WGS sequence"/>
</dbReference>